<gene>
    <name evidence="2" type="ORF">ENL01_01130</name>
</gene>
<keyword evidence="1" id="KW-1133">Transmembrane helix</keyword>
<dbReference type="Pfam" id="PF11146">
    <property type="entry name" value="DUF2905"/>
    <property type="match status" value="1"/>
</dbReference>
<keyword evidence="1" id="KW-0812">Transmembrane</keyword>
<organism evidence="2">
    <name type="scientific">Chlorobaculum parvum</name>
    <dbReference type="NCBI Taxonomy" id="274539"/>
    <lineage>
        <taxon>Bacteria</taxon>
        <taxon>Pseudomonadati</taxon>
        <taxon>Chlorobiota</taxon>
        <taxon>Chlorobiia</taxon>
        <taxon>Chlorobiales</taxon>
        <taxon>Chlorobiaceae</taxon>
        <taxon>Chlorobaculum</taxon>
    </lineage>
</organism>
<dbReference type="AlphaFoldDB" id="A0A7C5HPE7"/>
<evidence type="ECO:0000313" key="2">
    <source>
        <dbReference type="EMBL" id="HHE07520.1"/>
    </source>
</evidence>
<comment type="caution">
    <text evidence="2">The sequence shown here is derived from an EMBL/GenBank/DDBJ whole genome shotgun (WGS) entry which is preliminary data.</text>
</comment>
<protein>
    <submittedName>
        <fullName evidence="2">DUF2905 domain-containing protein</fullName>
    </submittedName>
</protein>
<dbReference type="PANTHER" id="PTHR36443">
    <property type="entry name" value="BSR5223 PROTEIN"/>
    <property type="match status" value="1"/>
</dbReference>
<evidence type="ECO:0000256" key="1">
    <source>
        <dbReference type="SAM" id="Phobius"/>
    </source>
</evidence>
<dbReference type="InterPro" id="IPR021320">
    <property type="entry name" value="DUF2905"/>
</dbReference>
<sequence length="73" mass="8293">MLIFLGASISALGLLIVLAQKSEGNGWFWWFGHLPLYINIQKENFRLFFPLGSSILLSIILSLVISLINKLFR</sequence>
<feature type="transmembrane region" description="Helical" evidence="1">
    <location>
        <begin position="47"/>
        <end position="68"/>
    </location>
</feature>
<dbReference type="PANTHER" id="PTHR36443:SF1">
    <property type="entry name" value="BSR5223 PROTEIN"/>
    <property type="match status" value="1"/>
</dbReference>
<keyword evidence="1" id="KW-0472">Membrane</keyword>
<proteinExistence type="predicted"/>
<reference evidence="2" key="1">
    <citation type="journal article" date="2020" name="mSystems">
        <title>Genome- and Community-Level Interaction Insights into Carbon Utilization and Element Cycling Functions of Hydrothermarchaeota in Hydrothermal Sediment.</title>
        <authorList>
            <person name="Zhou Z."/>
            <person name="Liu Y."/>
            <person name="Xu W."/>
            <person name="Pan J."/>
            <person name="Luo Z.H."/>
            <person name="Li M."/>
        </authorList>
    </citation>
    <scope>NUCLEOTIDE SEQUENCE [LARGE SCALE GENOMIC DNA]</scope>
    <source>
        <strain evidence="2">HyVt-628</strain>
    </source>
</reference>
<dbReference type="Proteomes" id="UP000886059">
    <property type="component" value="Unassembled WGS sequence"/>
</dbReference>
<name>A0A7C5HPE7_9CHLB</name>
<dbReference type="EMBL" id="DRSK01000068">
    <property type="protein sequence ID" value="HHE07520.1"/>
    <property type="molecule type" value="Genomic_DNA"/>
</dbReference>
<accession>A0A7C5HPE7</accession>